<organism evidence="2 3">
    <name type="scientific">Novibacillus thermophilus</name>
    <dbReference type="NCBI Taxonomy" id="1471761"/>
    <lineage>
        <taxon>Bacteria</taxon>
        <taxon>Bacillati</taxon>
        <taxon>Bacillota</taxon>
        <taxon>Bacilli</taxon>
        <taxon>Bacillales</taxon>
        <taxon>Thermoactinomycetaceae</taxon>
        <taxon>Novibacillus</taxon>
    </lineage>
</organism>
<dbReference type="EMBL" id="CP019699">
    <property type="protein sequence ID" value="AQS56802.1"/>
    <property type="molecule type" value="Genomic_DNA"/>
</dbReference>
<reference evidence="2 3" key="1">
    <citation type="journal article" date="2015" name="Int. J. Syst. Evol. Microbiol.">
        <title>Novibacillus thermophilus gen. nov., sp. nov., a Gram-staining-negative and moderately thermophilic member of the family Thermoactinomycetaceae.</title>
        <authorList>
            <person name="Yang G."/>
            <person name="Chen J."/>
            <person name="Zhou S."/>
        </authorList>
    </citation>
    <scope>NUCLEOTIDE SEQUENCE [LARGE SCALE GENOMIC DNA]</scope>
    <source>
        <strain evidence="2 3">SG-1</strain>
    </source>
</reference>
<evidence type="ECO:0008006" key="4">
    <source>
        <dbReference type="Google" id="ProtNLM"/>
    </source>
</evidence>
<accession>A0A1U9K9T5</accession>
<dbReference type="Pfam" id="PF04306">
    <property type="entry name" value="DUF456"/>
    <property type="match status" value="1"/>
</dbReference>
<evidence type="ECO:0000313" key="3">
    <source>
        <dbReference type="Proteomes" id="UP000188603"/>
    </source>
</evidence>
<dbReference type="AlphaFoldDB" id="A0A1U9K9T5"/>
<name>A0A1U9K9T5_9BACL</name>
<sequence>MTVLLWIVVAVLLLLGFAGLVVPVLPDALLLLAGFLVYHFFINGDVLTASFWWTAGILTVVVIAVDYIASGMGAQKYGASKWSVVSAALGVVIFPFILGPIGLIVGPFLAVVVTEWLLRKTLVDSLKIGLGTIAGFLGGILVKGLIMCALVVWFLWRALG</sequence>
<dbReference type="PANTHER" id="PTHR39165:SF1">
    <property type="entry name" value="DUF456 DOMAIN-CONTAINING PROTEIN"/>
    <property type="match status" value="1"/>
</dbReference>
<evidence type="ECO:0000313" key="2">
    <source>
        <dbReference type="EMBL" id="AQS56802.1"/>
    </source>
</evidence>
<gene>
    <name evidence="2" type="ORF">B0W44_14655</name>
</gene>
<keyword evidence="1" id="KW-0812">Transmembrane</keyword>
<dbReference type="InterPro" id="IPR007403">
    <property type="entry name" value="DUF456"/>
</dbReference>
<dbReference type="PANTHER" id="PTHR39165">
    <property type="entry name" value="IG HYPOTHETICAL 17883"/>
    <property type="match status" value="1"/>
</dbReference>
<evidence type="ECO:0000256" key="1">
    <source>
        <dbReference type="SAM" id="Phobius"/>
    </source>
</evidence>
<keyword evidence="3" id="KW-1185">Reference proteome</keyword>
<dbReference type="RefSeq" id="WP_169835609.1">
    <property type="nucleotide sequence ID" value="NZ_CP019699.1"/>
</dbReference>
<keyword evidence="1" id="KW-0472">Membrane</keyword>
<dbReference type="KEGG" id="ntr:B0W44_14655"/>
<feature type="transmembrane region" description="Helical" evidence="1">
    <location>
        <begin position="82"/>
        <end position="113"/>
    </location>
</feature>
<feature type="transmembrane region" description="Helical" evidence="1">
    <location>
        <begin position="50"/>
        <end position="70"/>
    </location>
</feature>
<protein>
    <recommendedName>
        <fullName evidence="4">DUF456 domain-containing protein</fullName>
    </recommendedName>
</protein>
<proteinExistence type="predicted"/>
<keyword evidence="1" id="KW-1133">Transmembrane helix</keyword>
<dbReference type="Proteomes" id="UP000188603">
    <property type="component" value="Chromosome"/>
</dbReference>
<feature type="transmembrane region" description="Helical" evidence="1">
    <location>
        <begin position="133"/>
        <end position="156"/>
    </location>
</feature>